<dbReference type="AlphaFoldDB" id="A0A9E7KEC7"/>
<feature type="non-terminal residue" evidence="2">
    <location>
        <position position="209"/>
    </location>
</feature>
<dbReference type="PANTHER" id="PTHR33738:SF8">
    <property type="entry name" value="OS05G0454500 PROTEIN"/>
    <property type="match status" value="1"/>
</dbReference>
<evidence type="ECO:0000313" key="3">
    <source>
        <dbReference type="Proteomes" id="UP001055439"/>
    </source>
</evidence>
<organism evidence="2 3">
    <name type="scientific">Musa troglodytarum</name>
    <name type="common">fe'i banana</name>
    <dbReference type="NCBI Taxonomy" id="320322"/>
    <lineage>
        <taxon>Eukaryota</taxon>
        <taxon>Viridiplantae</taxon>
        <taxon>Streptophyta</taxon>
        <taxon>Embryophyta</taxon>
        <taxon>Tracheophyta</taxon>
        <taxon>Spermatophyta</taxon>
        <taxon>Magnoliopsida</taxon>
        <taxon>Liliopsida</taxon>
        <taxon>Zingiberales</taxon>
        <taxon>Musaceae</taxon>
        <taxon>Musa</taxon>
    </lineage>
</organism>
<sequence>MEGKNNSPPPSSSSRRSFTLLADESFGRKDADPSARSSSSYQGYFSTVIPPASAVIAKDLSHSDLCWTLNKQRVEGRIASARCTNAAGRSQGSPGKKPITQNKDGKPVYPNESTEAPYFGSSVNYGARDFYTSSSSNQTTESSTNNTWAIHMLLTEVNGGKVQEAKKVDGYPSDTQCDRPKKLNCLFYCRYVQETISGLRRQLHRSEDA</sequence>
<proteinExistence type="predicted"/>
<dbReference type="OrthoDB" id="1733797at2759"/>
<gene>
    <name evidence="2" type="ORF">MUK42_11945</name>
</gene>
<evidence type="ECO:0000256" key="1">
    <source>
        <dbReference type="SAM" id="MobiDB-lite"/>
    </source>
</evidence>
<dbReference type="EMBL" id="CP097509">
    <property type="protein sequence ID" value="URE14376.1"/>
    <property type="molecule type" value="Genomic_DNA"/>
</dbReference>
<reference evidence="2" key="1">
    <citation type="submission" date="2022-05" db="EMBL/GenBank/DDBJ databases">
        <title>The Musa troglodytarum L. genome provides insights into the mechanism of non-climacteric behaviour and enrichment of carotenoids.</title>
        <authorList>
            <person name="Wang J."/>
        </authorList>
    </citation>
    <scope>NUCLEOTIDE SEQUENCE</scope>
    <source>
        <tissue evidence="2">Leaf</tissue>
    </source>
</reference>
<dbReference type="PANTHER" id="PTHR33738">
    <property type="entry name" value="EMB|CAB82975.1"/>
    <property type="match status" value="1"/>
</dbReference>
<feature type="region of interest" description="Disordered" evidence="1">
    <location>
        <begin position="85"/>
        <end position="111"/>
    </location>
</feature>
<evidence type="ECO:0000313" key="2">
    <source>
        <dbReference type="EMBL" id="URE14376.1"/>
    </source>
</evidence>
<protein>
    <submittedName>
        <fullName evidence="2">Uncharacterized protein</fullName>
    </submittedName>
</protein>
<accession>A0A9E7KEC7</accession>
<keyword evidence="3" id="KW-1185">Reference proteome</keyword>
<dbReference type="Proteomes" id="UP001055439">
    <property type="component" value="Chromosome 7"/>
</dbReference>
<name>A0A9E7KEC7_9LILI</name>
<feature type="region of interest" description="Disordered" evidence="1">
    <location>
        <begin position="1"/>
        <end position="42"/>
    </location>
</feature>